<accession>A0A6A5WGX9</accession>
<feature type="compositionally biased region" description="Basic and acidic residues" evidence="1">
    <location>
        <begin position="450"/>
        <end position="480"/>
    </location>
</feature>
<feature type="region of interest" description="Disordered" evidence="1">
    <location>
        <begin position="282"/>
        <end position="301"/>
    </location>
</feature>
<proteinExistence type="predicted"/>
<keyword evidence="3" id="KW-1185">Reference proteome</keyword>
<evidence type="ECO:0000313" key="3">
    <source>
        <dbReference type="Proteomes" id="UP000799779"/>
    </source>
</evidence>
<reference evidence="2" key="1">
    <citation type="journal article" date="2020" name="Stud. Mycol.">
        <title>101 Dothideomycetes genomes: a test case for predicting lifestyles and emergence of pathogens.</title>
        <authorList>
            <person name="Haridas S."/>
            <person name="Albert R."/>
            <person name="Binder M."/>
            <person name="Bloem J."/>
            <person name="Labutti K."/>
            <person name="Salamov A."/>
            <person name="Andreopoulos B."/>
            <person name="Baker S."/>
            <person name="Barry K."/>
            <person name="Bills G."/>
            <person name="Bluhm B."/>
            <person name="Cannon C."/>
            <person name="Castanera R."/>
            <person name="Culley D."/>
            <person name="Daum C."/>
            <person name="Ezra D."/>
            <person name="Gonzalez J."/>
            <person name="Henrissat B."/>
            <person name="Kuo A."/>
            <person name="Liang C."/>
            <person name="Lipzen A."/>
            <person name="Lutzoni F."/>
            <person name="Magnuson J."/>
            <person name="Mondo S."/>
            <person name="Nolan M."/>
            <person name="Ohm R."/>
            <person name="Pangilinan J."/>
            <person name="Park H.-J."/>
            <person name="Ramirez L."/>
            <person name="Alfaro M."/>
            <person name="Sun H."/>
            <person name="Tritt A."/>
            <person name="Yoshinaga Y."/>
            <person name="Zwiers L.-H."/>
            <person name="Turgeon B."/>
            <person name="Goodwin S."/>
            <person name="Spatafora J."/>
            <person name="Crous P."/>
            <person name="Grigoriev I."/>
        </authorList>
    </citation>
    <scope>NUCLEOTIDE SEQUENCE</scope>
    <source>
        <strain evidence="2">CBS 123094</strain>
    </source>
</reference>
<feature type="compositionally biased region" description="Polar residues" evidence="1">
    <location>
        <begin position="1"/>
        <end position="17"/>
    </location>
</feature>
<dbReference type="EMBL" id="ML977619">
    <property type="protein sequence ID" value="KAF1996926.1"/>
    <property type="molecule type" value="Genomic_DNA"/>
</dbReference>
<sequence>MAPSQDFESTTTTSNSERAPRKNSFLNHLNSDVRRMIYDYMLYPTPLTADYAGFLACKEISSEFRPLAAQALNDWCTKQQQTIRATVEHEIRVPHFNEQNVATATKNIEIGIPSAMIKEEPVACQFALFDFYTLYTDRVTIVIDDDAEFEKHDTSSARGGVPAAIRVFMGVIPVGINYGKRAGTVVFQKRNILGTGSTRLRKSLQPVLTKQIVFAWNFAPVGSPKPEMYCRSHKIPGGQGGRIICEHRGQEDDAWPSFEQQFSRDKKFGQLSVISSARWTDSKSDPLSSLPHLDNMDSDENGGVIRTGRSITIRVEINSILALIGFTVISSSAVSKTESVSRLARLDAASEVLDITKVSKEGGCIENVFWELNCCVWDENGYEQEGICLSGSHHVVEETFEYDTEATEHSDDEDSVTHSEDSEVSSYASSDDSGGGSEEGWNSGDEGDIGNEKEGVSGKDEELRGDEFSREDRVAKNQEN</sequence>
<dbReference type="AlphaFoldDB" id="A0A6A5WGX9"/>
<protein>
    <submittedName>
        <fullName evidence="2">Uncharacterized protein</fullName>
    </submittedName>
</protein>
<organism evidence="2 3">
    <name type="scientific">Amniculicola lignicola CBS 123094</name>
    <dbReference type="NCBI Taxonomy" id="1392246"/>
    <lineage>
        <taxon>Eukaryota</taxon>
        <taxon>Fungi</taxon>
        <taxon>Dikarya</taxon>
        <taxon>Ascomycota</taxon>
        <taxon>Pezizomycotina</taxon>
        <taxon>Dothideomycetes</taxon>
        <taxon>Pleosporomycetidae</taxon>
        <taxon>Pleosporales</taxon>
        <taxon>Amniculicolaceae</taxon>
        <taxon>Amniculicola</taxon>
    </lineage>
</organism>
<feature type="region of interest" description="Disordered" evidence="1">
    <location>
        <begin position="1"/>
        <end position="23"/>
    </location>
</feature>
<evidence type="ECO:0000313" key="2">
    <source>
        <dbReference type="EMBL" id="KAF1996926.1"/>
    </source>
</evidence>
<dbReference type="Proteomes" id="UP000799779">
    <property type="component" value="Unassembled WGS sequence"/>
</dbReference>
<feature type="compositionally biased region" description="Acidic residues" evidence="1">
    <location>
        <begin position="402"/>
        <end position="414"/>
    </location>
</feature>
<evidence type="ECO:0000256" key="1">
    <source>
        <dbReference type="SAM" id="MobiDB-lite"/>
    </source>
</evidence>
<name>A0A6A5WGX9_9PLEO</name>
<gene>
    <name evidence="2" type="ORF">P154DRAFT_579410</name>
</gene>
<feature type="region of interest" description="Disordered" evidence="1">
    <location>
        <begin position="402"/>
        <end position="480"/>
    </location>
</feature>